<accession>A0A0P1AKS8</accession>
<feature type="coiled-coil region" evidence="1">
    <location>
        <begin position="268"/>
        <end position="295"/>
    </location>
</feature>
<dbReference type="AlphaFoldDB" id="A0A0P1AKS8"/>
<dbReference type="GeneID" id="36406689"/>
<evidence type="ECO:0000313" key="3">
    <source>
        <dbReference type="EMBL" id="CEG41277.1"/>
    </source>
</evidence>
<dbReference type="PANTHER" id="PTHR37558:SF1">
    <property type="entry name" value="HTH CENPB-TYPE DOMAIN-CONTAINING PROTEIN"/>
    <property type="match status" value="1"/>
</dbReference>
<dbReference type="RefSeq" id="XP_024577646.1">
    <property type="nucleotide sequence ID" value="XM_024727029.1"/>
</dbReference>
<protein>
    <submittedName>
        <fullName evidence="3">Uncharacterized protein</fullName>
    </submittedName>
</protein>
<reference evidence="4" key="1">
    <citation type="submission" date="2014-09" db="EMBL/GenBank/DDBJ databases">
        <authorList>
            <person name="Sharma Rahul"/>
            <person name="Thines Marco"/>
        </authorList>
    </citation>
    <scope>NUCLEOTIDE SEQUENCE [LARGE SCALE GENOMIC DNA]</scope>
</reference>
<evidence type="ECO:0000256" key="1">
    <source>
        <dbReference type="SAM" id="Coils"/>
    </source>
</evidence>
<sequence length="310" mass="36157">MPRGVRRDDHIATVENTVEEKVRMRFGRGEDYLLAIQVRVDTPYKARHGAIGESWDVLAERLNQHPDFHMRPIKGTTAKARFDTIVAHHRLWMERANVEKCGDIDSPYRITMTELIKEIDNYLKSNIKLIVNEADSHQEDMNVEESRSSSRLGKRQATPDAFDIEPEAREVFMLPRAIGIEQTQIQPGDSSETQEPQVTEASETFATLEEPVPDLLTVKQAMGELLKMQHVFAARSGEIRVVDIEKMNEARLREEEEKTRQRSFELQIEIQRTKRRQLELEFERDERRKDREEQAKLIANLLQHFEPKKC</sequence>
<evidence type="ECO:0000256" key="2">
    <source>
        <dbReference type="SAM" id="MobiDB-lite"/>
    </source>
</evidence>
<dbReference type="EMBL" id="CCYD01000553">
    <property type="protein sequence ID" value="CEG41277.1"/>
    <property type="molecule type" value="Genomic_DNA"/>
</dbReference>
<dbReference type="OrthoDB" id="163248at2759"/>
<feature type="compositionally biased region" description="Basic and acidic residues" evidence="2">
    <location>
        <begin position="137"/>
        <end position="148"/>
    </location>
</feature>
<proteinExistence type="predicted"/>
<dbReference type="Proteomes" id="UP000054928">
    <property type="component" value="Unassembled WGS sequence"/>
</dbReference>
<organism evidence="3 4">
    <name type="scientific">Plasmopara halstedii</name>
    <name type="common">Downy mildew of sunflower</name>
    <dbReference type="NCBI Taxonomy" id="4781"/>
    <lineage>
        <taxon>Eukaryota</taxon>
        <taxon>Sar</taxon>
        <taxon>Stramenopiles</taxon>
        <taxon>Oomycota</taxon>
        <taxon>Peronosporomycetes</taxon>
        <taxon>Peronosporales</taxon>
        <taxon>Peronosporaceae</taxon>
        <taxon>Plasmopara</taxon>
    </lineage>
</organism>
<name>A0A0P1AKS8_PLAHL</name>
<dbReference type="PANTHER" id="PTHR37558">
    <property type="entry name" value="HTH CENPB-TYPE DOMAIN-CONTAINING PROTEIN"/>
    <property type="match status" value="1"/>
</dbReference>
<feature type="region of interest" description="Disordered" evidence="2">
    <location>
        <begin position="182"/>
        <end position="201"/>
    </location>
</feature>
<evidence type="ECO:0000313" key="4">
    <source>
        <dbReference type="Proteomes" id="UP000054928"/>
    </source>
</evidence>
<feature type="region of interest" description="Disordered" evidence="2">
    <location>
        <begin position="137"/>
        <end position="161"/>
    </location>
</feature>
<keyword evidence="4" id="KW-1185">Reference proteome</keyword>
<keyword evidence="1" id="KW-0175">Coiled coil</keyword>
<dbReference type="OMA" id="NQHPDFH"/>